<dbReference type="GO" id="GO:0005737">
    <property type="term" value="C:cytoplasm"/>
    <property type="evidence" value="ECO:0007669"/>
    <property type="project" value="TreeGrafter"/>
</dbReference>
<dbReference type="SMART" id="SM00823">
    <property type="entry name" value="PKS_PP"/>
    <property type="match status" value="1"/>
</dbReference>
<evidence type="ECO:0000313" key="6">
    <source>
        <dbReference type="Proteomes" id="UP000239494"/>
    </source>
</evidence>
<name>A0A2T0TGR8_9PSEU</name>
<proteinExistence type="predicted"/>
<keyword evidence="2" id="KW-0596">Phosphopantetheine</keyword>
<dbReference type="Pfam" id="PF00550">
    <property type="entry name" value="PP-binding"/>
    <property type="match status" value="1"/>
</dbReference>
<evidence type="ECO:0000259" key="4">
    <source>
        <dbReference type="PROSITE" id="PS50075"/>
    </source>
</evidence>
<evidence type="ECO:0000256" key="3">
    <source>
        <dbReference type="ARBA" id="ARBA00022553"/>
    </source>
</evidence>
<evidence type="ECO:0000256" key="2">
    <source>
        <dbReference type="ARBA" id="ARBA00022450"/>
    </source>
</evidence>
<dbReference type="PANTHER" id="PTHR45527">
    <property type="entry name" value="NONRIBOSOMAL PEPTIDE SYNTHETASE"/>
    <property type="match status" value="1"/>
</dbReference>
<dbReference type="Gene3D" id="3.40.50.1820">
    <property type="entry name" value="alpha/beta hydrolase"/>
    <property type="match status" value="1"/>
</dbReference>
<dbReference type="InterPro" id="IPR036736">
    <property type="entry name" value="ACP-like_sf"/>
</dbReference>
<dbReference type="AlphaFoldDB" id="A0A2T0TGR8"/>
<evidence type="ECO:0000313" key="5">
    <source>
        <dbReference type="EMBL" id="PRY44811.1"/>
    </source>
</evidence>
<dbReference type="RefSeq" id="WP_106186395.1">
    <property type="nucleotide sequence ID" value="NZ_PVTF01000002.1"/>
</dbReference>
<feature type="domain" description="Carrier" evidence="4">
    <location>
        <begin position="12"/>
        <end position="87"/>
    </location>
</feature>
<dbReference type="InterPro" id="IPR020806">
    <property type="entry name" value="PKS_PP-bd"/>
</dbReference>
<dbReference type="InterPro" id="IPR009081">
    <property type="entry name" value="PP-bd_ACP"/>
</dbReference>
<evidence type="ECO:0000256" key="1">
    <source>
        <dbReference type="ARBA" id="ARBA00001957"/>
    </source>
</evidence>
<comment type="caution">
    <text evidence="5">The sequence shown here is derived from an EMBL/GenBank/DDBJ whole genome shotgun (WGS) entry which is preliminary data.</text>
</comment>
<dbReference type="OrthoDB" id="6637748at2"/>
<dbReference type="InterPro" id="IPR029058">
    <property type="entry name" value="AB_hydrolase_fold"/>
</dbReference>
<gene>
    <name evidence="5" type="ORF">CLV43_102376</name>
</gene>
<accession>A0A2T0TGR8</accession>
<dbReference type="EMBL" id="PVTF01000002">
    <property type="protein sequence ID" value="PRY44811.1"/>
    <property type="molecule type" value="Genomic_DNA"/>
</dbReference>
<dbReference type="PROSITE" id="PS00012">
    <property type="entry name" value="PHOSPHOPANTETHEINE"/>
    <property type="match status" value="1"/>
</dbReference>
<dbReference type="GO" id="GO:0043041">
    <property type="term" value="P:amino acid activation for nonribosomal peptide biosynthetic process"/>
    <property type="evidence" value="ECO:0007669"/>
    <property type="project" value="TreeGrafter"/>
</dbReference>
<keyword evidence="3" id="KW-0597">Phosphoprotein</keyword>
<dbReference type="GO" id="GO:0072330">
    <property type="term" value="P:monocarboxylic acid biosynthetic process"/>
    <property type="evidence" value="ECO:0007669"/>
    <property type="project" value="UniProtKB-ARBA"/>
</dbReference>
<dbReference type="SUPFAM" id="SSF47336">
    <property type="entry name" value="ACP-like"/>
    <property type="match status" value="1"/>
</dbReference>
<sequence length="102" mass="11140">MDTRSATEQVTGPTTATEEQVAEVWRDLLGLDAVAVDEDFFELGGHSMLAVQVIFRLAELTGVELELEDFFELGTVTEVAAELDRLRADGRPAGEPVFEGEL</sequence>
<dbReference type="GO" id="GO:0044550">
    <property type="term" value="P:secondary metabolite biosynthetic process"/>
    <property type="evidence" value="ECO:0007669"/>
    <property type="project" value="TreeGrafter"/>
</dbReference>
<dbReference type="FunFam" id="1.10.1200.10:FF:000016">
    <property type="entry name" value="Non-ribosomal peptide synthase"/>
    <property type="match status" value="1"/>
</dbReference>
<organism evidence="5 6">
    <name type="scientific">Umezawaea tangerina</name>
    <dbReference type="NCBI Taxonomy" id="84725"/>
    <lineage>
        <taxon>Bacteria</taxon>
        <taxon>Bacillati</taxon>
        <taxon>Actinomycetota</taxon>
        <taxon>Actinomycetes</taxon>
        <taxon>Pseudonocardiales</taxon>
        <taxon>Pseudonocardiaceae</taxon>
        <taxon>Umezawaea</taxon>
    </lineage>
</organism>
<dbReference type="PROSITE" id="PS50075">
    <property type="entry name" value="CARRIER"/>
    <property type="match status" value="1"/>
</dbReference>
<keyword evidence="6" id="KW-1185">Reference proteome</keyword>
<dbReference type="GO" id="GO:0031177">
    <property type="term" value="F:phosphopantetheine binding"/>
    <property type="evidence" value="ECO:0007669"/>
    <property type="project" value="InterPro"/>
</dbReference>
<comment type="cofactor">
    <cofactor evidence="1">
        <name>pantetheine 4'-phosphate</name>
        <dbReference type="ChEBI" id="CHEBI:47942"/>
    </cofactor>
</comment>
<dbReference type="Proteomes" id="UP000239494">
    <property type="component" value="Unassembled WGS sequence"/>
</dbReference>
<protein>
    <submittedName>
        <fullName evidence="5">Acyl carrier protein</fullName>
    </submittedName>
</protein>
<dbReference type="PANTHER" id="PTHR45527:SF1">
    <property type="entry name" value="FATTY ACID SYNTHASE"/>
    <property type="match status" value="1"/>
</dbReference>
<dbReference type="InterPro" id="IPR006162">
    <property type="entry name" value="Ppantetheine_attach_site"/>
</dbReference>
<reference evidence="5 6" key="1">
    <citation type="submission" date="2018-03" db="EMBL/GenBank/DDBJ databases">
        <title>Genomic Encyclopedia of Archaeal and Bacterial Type Strains, Phase II (KMG-II): from individual species to whole genera.</title>
        <authorList>
            <person name="Goeker M."/>
        </authorList>
    </citation>
    <scope>NUCLEOTIDE SEQUENCE [LARGE SCALE GENOMIC DNA]</scope>
    <source>
        <strain evidence="5 6">DSM 44720</strain>
    </source>
</reference>